<dbReference type="FunFam" id="1.10.390.10:FF:000002">
    <property type="entry name" value="Aminopeptidase N"/>
    <property type="match status" value="1"/>
</dbReference>
<dbReference type="Gene3D" id="1.25.50.10">
    <property type="entry name" value="Peptidase M1, alanyl aminopeptidase, C-terminal domain"/>
    <property type="match status" value="1"/>
</dbReference>
<evidence type="ECO:0000256" key="4">
    <source>
        <dbReference type="ARBA" id="ARBA00022670"/>
    </source>
</evidence>
<dbReference type="NCBIfam" id="TIGR02414">
    <property type="entry name" value="pepN_proteo"/>
    <property type="match status" value="1"/>
</dbReference>
<dbReference type="InterPro" id="IPR042097">
    <property type="entry name" value="Aminopeptidase_N-like_N_sf"/>
</dbReference>
<dbReference type="Pfam" id="PF01433">
    <property type="entry name" value="Peptidase_M1"/>
    <property type="match status" value="1"/>
</dbReference>
<dbReference type="Gene3D" id="3.30.2010.30">
    <property type="match status" value="1"/>
</dbReference>
<evidence type="ECO:0000259" key="11">
    <source>
        <dbReference type="Pfam" id="PF17432"/>
    </source>
</evidence>
<evidence type="ECO:0000256" key="6">
    <source>
        <dbReference type="ARBA" id="ARBA00022801"/>
    </source>
</evidence>
<evidence type="ECO:0000256" key="1">
    <source>
        <dbReference type="ARBA" id="ARBA00001947"/>
    </source>
</evidence>
<dbReference type="InterPro" id="IPR014782">
    <property type="entry name" value="Peptidase_M1_dom"/>
</dbReference>
<dbReference type="InterPro" id="IPR038438">
    <property type="entry name" value="PepN_Ig-like_sf"/>
</dbReference>
<dbReference type="GO" id="GO:0008270">
    <property type="term" value="F:zinc ion binding"/>
    <property type="evidence" value="ECO:0007669"/>
    <property type="project" value="InterPro"/>
</dbReference>
<dbReference type="InterPro" id="IPR024601">
    <property type="entry name" value="Peptidase_M1_pepN_C"/>
</dbReference>
<organism evidence="13">
    <name type="scientific">hydrothermal vent metagenome</name>
    <dbReference type="NCBI Taxonomy" id="652676"/>
    <lineage>
        <taxon>unclassified sequences</taxon>
        <taxon>metagenomes</taxon>
        <taxon>ecological metagenomes</taxon>
    </lineage>
</organism>
<dbReference type="PANTHER" id="PTHR46322:SF1">
    <property type="entry name" value="PUROMYCIN-SENSITIVE AMINOPEPTIDASE"/>
    <property type="match status" value="1"/>
</dbReference>
<dbReference type="CDD" id="cd09600">
    <property type="entry name" value="M1_APN"/>
    <property type="match status" value="1"/>
</dbReference>
<dbReference type="GO" id="GO:0016285">
    <property type="term" value="F:alanyl aminopeptidase activity"/>
    <property type="evidence" value="ECO:0007669"/>
    <property type="project" value="UniProtKB-EC"/>
</dbReference>
<dbReference type="InterPro" id="IPR001930">
    <property type="entry name" value="Peptidase_M1"/>
</dbReference>
<proteinExistence type="inferred from homology"/>
<evidence type="ECO:0000256" key="7">
    <source>
        <dbReference type="ARBA" id="ARBA00022833"/>
    </source>
</evidence>
<dbReference type="PRINTS" id="PR00756">
    <property type="entry name" value="ALADIPTASE"/>
</dbReference>
<dbReference type="SUPFAM" id="SSF63737">
    <property type="entry name" value="Leukotriene A4 hydrolase N-terminal domain"/>
    <property type="match status" value="1"/>
</dbReference>
<keyword evidence="3 13" id="KW-0031">Aminopeptidase</keyword>
<gene>
    <name evidence="13" type="ORF">MNB_SUP05-5-66</name>
</gene>
<dbReference type="InterPro" id="IPR035414">
    <property type="entry name" value="Peptidase_M1_pepN_Ig-like"/>
</dbReference>
<keyword evidence="4" id="KW-0645">Protease</keyword>
<feature type="domain" description="Aminopeptidase N-like N-terminal" evidence="12">
    <location>
        <begin position="21"/>
        <end position="177"/>
    </location>
</feature>
<dbReference type="Gene3D" id="2.60.40.1730">
    <property type="entry name" value="tricorn interacting facor f3 domain"/>
    <property type="match status" value="1"/>
</dbReference>
<dbReference type="InterPro" id="IPR027268">
    <property type="entry name" value="Peptidase_M4/M1_CTD_sf"/>
</dbReference>
<evidence type="ECO:0000259" key="12">
    <source>
        <dbReference type="Pfam" id="PF17900"/>
    </source>
</evidence>
<dbReference type="EC" id="3.4.11.2" evidence="13"/>
<dbReference type="Pfam" id="PF17900">
    <property type="entry name" value="Peptidase_M1_N"/>
    <property type="match status" value="1"/>
</dbReference>
<dbReference type="InterPro" id="IPR012779">
    <property type="entry name" value="Peptidase_M1_pepN"/>
</dbReference>
<dbReference type="GO" id="GO:0008237">
    <property type="term" value="F:metallopeptidase activity"/>
    <property type="evidence" value="ECO:0007669"/>
    <property type="project" value="UniProtKB-KW"/>
</dbReference>
<keyword evidence="7" id="KW-0862">Zinc</keyword>
<evidence type="ECO:0000259" key="9">
    <source>
        <dbReference type="Pfam" id="PF01433"/>
    </source>
</evidence>
<feature type="domain" description="Peptidase M1 membrane alanine aminopeptidase" evidence="9">
    <location>
        <begin position="217"/>
        <end position="428"/>
    </location>
</feature>
<dbReference type="FunFam" id="3.30.2010.30:FF:000002">
    <property type="entry name" value="Putative aminopeptidase N"/>
    <property type="match status" value="1"/>
</dbReference>
<name>A0A1W1CA95_9ZZZZ</name>
<keyword evidence="5" id="KW-0479">Metal-binding</keyword>
<dbReference type="EMBL" id="FPHJ01000038">
    <property type="protein sequence ID" value="SFV62667.1"/>
    <property type="molecule type" value="Genomic_DNA"/>
</dbReference>
<feature type="domain" description="Peptidase M1 alanyl aminopeptidase C-terminal" evidence="11">
    <location>
        <begin position="525"/>
        <end position="827"/>
    </location>
</feature>
<dbReference type="GO" id="GO:0006508">
    <property type="term" value="P:proteolysis"/>
    <property type="evidence" value="ECO:0007669"/>
    <property type="project" value="UniProtKB-KW"/>
</dbReference>
<dbReference type="SUPFAM" id="SSF55486">
    <property type="entry name" value="Metalloproteases ('zincins'), catalytic domain"/>
    <property type="match status" value="1"/>
</dbReference>
<evidence type="ECO:0000256" key="5">
    <source>
        <dbReference type="ARBA" id="ARBA00022723"/>
    </source>
</evidence>
<comment type="similarity">
    <text evidence="2">Belongs to the peptidase M1 family.</text>
</comment>
<keyword evidence="6 13" id="KW-0378">Hydrolase</keyword>
<dbReference type="Gene3D" id="1.10.390.10">
    <property type="entry name" value="Neutral Protease Domain 2"/>
    <property type="match status" value="1"/>
</dbReference>
<dbReference type="InterPro" id="IPR037144">
    <property type="entry name" value="Peptidase_M1_pepN_C_sf"/>
</dbReference>
<evidence type="ECO:0000256" key="8">
    <source>
        <dbReference type="ARBA" id="ARBA00023049"/>
    </source>
</evidence>
<feature type="domain" description="Peptidase M1 alanyl aminopeptidase Ig-like fold" evidence="10">
    <location>
        <begin position="436"/>
        <end position="520"/>
    </location>
</feature>
<protein>
    <submittedName>
        <fullName evidence="13">Membrane alanine aminopeptidase N</fullName>
        <ecNumber evidence="13">3.4.11.2</ecNumber>
    </submittedName>
</protein>
<dbReference type="InterPro" id="IPR045357">
    <property type="entry name" value="Aminopeptidase_N-like_N"/>
</dbReference>
<evidence type="ECO:0000256" key="3">
    <source>
        <dbReference type="ARBA" id="ARBA00022438"/>
    </source>
</evidence>
<dbReference type="PANTHER" id="PTHR46322">
    <property type="entry name" value="PUROMYCIN-SENSITIVE AMINOPEPTIDASE"/>
    <property type="match status" value="1"/>
</dbReference>
<reference evidence="13" key="1">
    <citation type="submission" date="2016-10" db="EMBL/GenBank/DDBJ databases">
        <authorList>
            <person name="de Groot N.N."/>
        </authorList>
    </citation>
    <scope>NUCLEOTIDE SEQUENCE</scope>
</reference>
<dbReference type="Pfam" id="PF11940">
    <property type="entry name" value="DUF3458"/>
    <property type="match status" value="1"/>
</dbReference>
<dbReference type="AlphaFoldDB" id="A0A1W1CA95"/>
<evidence type="ECO:0000313" key="13">
    <source>
        <dbReference type="EMBL" id="SFV62667.1"/>
    </source>
</evidence>
<keyword evidence="8" id="KW-0482">Metalloprotease</keyword>
<evidence type="ECO:0000259" key="10">
    <source>
        <dbReference type="Pfam" id="PF11940"/>
    </source>
</evidence>
<sequence>MHKKYRLDYKPSNFLIKTTHLTFELEATKTIVKSKIEFYKNTKITDDNTLVLNGENLKLIAITLDNQIPDYQINQETLTIKNCPNKFTLEITTQINPKKNTSLNGLYQSSNNFCTQCEAEGFRRITYYLDRPDVLSVWTTKIIADKSKYPVLLSNGNLIKTEENSVTWFDPTPKPCYLFALVGGNLAILEDTFITKSNRQIELKIFVEPHNLHKTQFAMEALKRAFLWDEQRFNLEYDLDIFMIVAVDDFNMGAMENKGLNIFNSHYVLANQKTATDNDFIDVEAVIGHEYFHNWTGNRITCQDWFQLSLKEGLTVFRDQEFTSDLQNRTIKRIDDVRYLRSSQFAEDSGPMAHPVRPESYIEMNNFYTVTIYEKGAEIVRMIWTILGEEKFQKGMSLYTKTFDGQAVTIDDFIWAMSEANNYDFTQFKLWYSQAGTPNIDVKQTFKNNHYSLTFTQNIGKLKPFVIPIKYSLYNNKGEIIKEDLLILKEQQQTFILEEINQKPIISLLNDFSAPIKLTTDLTLDDKLFLLAKNHNGFNRWDIAQELWLEVLTKDGKIIEKILTSIDEVLTQNTDSAVTAEILTLPSEKELQQHFKKIDIVDIHHRRKNIILNIAKRFDWKTIYQSLNNNEVYKFDSNSIANRRLKNISLYYYSILGEYSLAYKQYQQADNMTDKISALNCLMLENNEYQQLALDDFYQIYQNDVLVMDKWFSIQAIAPNSDIQTIKKLMSHHKFSFKNPNRLRSVIGTFTHNHINFHNEEGYQLFTETIIKLNQSNPQIGARLVSTFNHWKKYIPTLSVLQKQQLQKISKTKDLSKDIYEIVQNALR</sequence>
<evidence type="ECO:0000256" key="2">
    <source>
        <dbReference type="ARBA" id="ARBA00010136"/>
    </source>
</evidence>
<accession>A0A1W1CA95</accession>
<comment type="cofactor">
    <cofactor evidence="1">
        <name>Zn(2+)</name>
        <dbReference type="ChEBI" id="CHEBI:29105"/>
    </cofactor>
</comment>
<dbReference type="FunFam" id="2.60.40.1730:FF:000005">
    <property type="entry name" value="Aminopeptidase N"/>
    <property type="match status" value="1"/>
</dbReference>
<dbReference type="Gene3D" id="2.60.40.1840">
    <property type="match status" value="1"/>
</dbReference>
<dbReference type="Pfam" id="PF17432">
    <property type="entry name" value="DUF3458_C"/>
    <property type="match status" value="1"/>
</dbReference>